<protein>
    <recommendedName>
        <fullName evidence="1">TRPM SLOG domain-containing protein</fullName>
    </recommendedName>
</protein>
<dbReference type="GO" id="GO:0005886">
    <property type="term" value="C:plasma membrane"/>
    <property type="evidence" value="ECO:0007669"/>
    <property type="project" value="TreeGrafter"/>
</dbReference>
<dbReference type="PANTHER" id="PTHR13800">
    <property type="entry name" value="TRANSIENT RECEPTOR POTENTIAL CATION CHANNEL, SUBFAMILY M, MEMBER 6"/>
    <property type="match status" value="1"/>
</dbReference>
<sequence length="761" mass="83553">TTSLRMEVAYRQWRSMTRLEGGVAYPPVACMTGKLKKRWKAWSLTSTDTSGYFPRTSISWSPNAVSPSGGTTDEESELSAQRTKQLMNGSSQMHQMFSLQESGFHFNRLAPKMDMLQGQEGDFMALSPGDCMRHVKACHLPSKKALYGRRELQSGCDVGALVPLTVEQSAWDAPLPFLEEIGYNPPTWPLRVAFTATPLRPKKARHPSQMGSIAHSAEVMALVFPALTGSGSGQVMALVFPAPELGQVCGAGDKLQPALTGSGSGQVMTLVFPALTGSGSGQEVEGGSEDGWPLNPKGRTGIRGAGLFKEVGPVHSVMYILTRTNDEGGLEVLLLSGDRETDILRLPAEDEEDAWGLPGKDRLVHLVAANIQQHDSSMPNAAEEQCQPPAGSVRSRATRWVECLEASAGECVYEGYLDDTRNTDNAWREVTVIHLPCLKRHVDQLWLPAQGSTEDLRTGKVQWRWQRVLRRSEKAGHDSGMVLLELHDHLRAISFAQDEADPAMRCILQPRGFIRHAVVRITAFRQLLRRILQGWHTFAQEQVSLSELSHTSWEERLQQLKMETPGGDVYPLHGKIRFGNSSNEVPWVRVHKNIRGNQLHFFLDAWQKDLQKAKVLLSVTGGAKDFQVRRDLKKGIAAGLSRAARAARALITTGGLHAGVMRLVGQAMADSSSHEDPDISGLERLTPLGVASWQCVAGHKDLEEAAISGKTLEYIPEKYQGGANSAPLDPNHGMFIFADSGFEPGGWGDEIQARDSNRSCR</sequence>
<reference evidence="2 3" key="1">
    <citation type="journal article" date="2015" name="Genome Biol. Evol.">
        <title>Comparative Genomics of a Bacterivorous Green Alga Reveals Evolutionary Causalities and Consequences of Phago-Mixotrophic Mode of Nutrition.</title>
        <authorList>
            <person name="Burns J.A."/>
            <person name="Paasch A."/>
            <person name="Narechania A."/>
            <person name="Kim E."/>
        </authorList>
    </citation>
    <scope>NUCLEOTIDE SEQUENCE [LARGE SCALE GENOMIC DNA]</scope>
    <source>
        <strain evidence="2 3">PLY_AMNH</strain>
    </source>
</reference>
<dbReference type="PANTHER" id="PTHR13800:SF12">
    <property type="entry name" value="TRANSIENT RECEPTOR POTENTIAL CATION CHANNEL SUBFAMILY M MEMBER-LIKE 2"/>
    <property type="match status" value="1"/>
</dbReference>
<dbReference type="InterPro" id="IPR050927">
    <property type="entry name" value="TRPM"/>
</dbReference>
<feature type="domain" description="TRPM SLOG" evidence="1">
    <location>
        <begin position="588"/>
        <end position="755"/>
    </location>
</feature>
<comment type="caution">
    <text evidence="2">The sequence shown here is derived from an EMBL/GenBank/DDBJ whole genome shotgun (WGS) entry which is preliminary data.</text>
</comment>
<proteinExistence type="predicted"/>
<evidence type="ECO:0000259" key="1">
    <source>
        <dbReference type="Pfam" id="PF18139"/>
    </source>
</evidence>
<evidence type="ECO:0000313" key="3">
    <source>
        <dbReference type="Proteomes" id="UP001190700"/>
    </source>
</evidence>
<evidence type="ECO:0000313" key="2">
    <source>
        <dbReference type="EMBL" id="KAK3262070.1"/>
    </source>
</evidence>
<dbReference type="GO" id="GO:0099604">
    <property type="term" value="F:ligand-gated calcium channel activity"/>
    <property type="evidence" value="ECO:0007669"/>
    <property type="project" value="TreeGrafter"/>
</dbReference>
<dbReference type="Pfam" id="PF18139">
    <property type="entry name" value="LSDAT_euk"/>
    <property type="match status" value="1"/>
</dbReference>
<dbReference type="InterPro" id="IPR041491">
    <property type="entry name" value="TRPM_SLOG"/>
</dbReference>
<dbReference type="AlphaFoldDB" id="A0AAE0KVK7"/>
<gene>
    <name evidence="2" type="ORF">CYMTET_29053</name>
</gene>
<dbReference type="Gene3D" id="3.90.79.10">
    <property type="entry name" value="Nucleoside Triphosphate Pyrophosphohydrolase"/>
    <property type="match status" value="1"/>
</dbReference>
<accession>A0AAE0KVK7</accession>
<dbReference type="EMBL" id="LGRX02016475">
    <property type="protein sequence ID" value="KAK3262070.1"/>
    <property type="molecule type" value="Genomic_DNA"/>
</dbReference>
<feature type="non-terminal residue" evidence="2">
    <location>
        <position position="1"/>
    </location>
</feature>
<keyword evidence="3" id="KW-1185">Reference proteome</keyword>
<name>A0AAE0KVK7_9CHLO</name>
<dbReference type="Proteomes" id="UP001190700">
    <property type="component" value="Unassembled WGS sequence"/>
</dbReference>
<organism evidence="2 3">
    <name type="scientific">Cymbomonas tetramitiformis</name>
    <dbReference type="NCBI Taxonomy" id="36881"/>
    <lineage>
        <taxon>Eukaryota</taxon>
        <taxon>Viridiplantae</taxon>
        <taxon>Chlorophyta</taxon>
        <taxon>Pyramimonadophyceae</taxon>
        <taxon>Pyramimonadales</taxon>
        <taxon>Pyramimonadaceae</taxon>
        <taxon>Cymbomonas</taxon>
    </lineage>
</organism>